<keyword evidence="7" id="KW-1133">Transmembrane helix</keyword>
<dbReference type="Proteomes" id="UP000046392">
    <property type="component" value="Unplaced"/>
</dbReference>
<evidence type="ECO:0000256" key="5">
    <source>
        <dbReference type="ARBA" id="ARBA00023054"/>
    </source>
</evidence>
<accession>A0A0N5BCP2</accession>
<dbReference type="AlphaFoldDB" id="A0A0N5BCP2"/>
<dbReference type="Gene3D" id="1.20.120.1100">
    <property type="match status" value="1"/>
</dbReference>
<feature type="transmembrane region" description="Helical" evidence="7">
    <location>
        <begin position="6"/>
        <end position="23"/>
    </location>
</feature>
<dbReference type="GO" id="GO:0008289">
    <property type="term" value="F:lipid binding"/>
    <property type="evidence" value="ECO:0007669"/>
    <property type="project" value="UniProtKB-KW"/>
</dbReference>
<keyword evidence="8" id="KW-1185">Reference proteome</keyword>
<comment type="similarity">
    <text evidence="2">Belongs to the fatty-acid and retinol-binding protein (FARBP) family.</text>
</comment>
<keyword evidence="3" id="KW-0964">Secreted</keyword>
<keyword evidence="7" id="KW-0472">Membrane</keyword>
<proteinExistence type="inferred from homology"/>
<reference evidence="9" key="1">
    <citation type="submission" date="2017-02" db="UniProtKB">
        <authorList>
            <consortium name="WormBaseParasite"/>
        </authorList>
    </citation>
    <scope>IDENTIFICATION</scope>
</reference>
<evidence type="ECO:0000256" key="3">
    <source>
        <dbReference type="ARBA" id="ARBA00022525"/>
    </source>
</evidence>
<evidence type="ECO:0000256" key="7">
    <source>
        <dbReference type="SAM" id="Phobius"/>
    </source>
</evidence>
<dbReference type="WBParaSite" id="SPAL_0000378700.1">
    <property type="protein sequence ID" value="SPAL_0000378700.1"/>
    <property type="gene ID" value="SPAL_0000378700"/>
</dbReference>
<dbReference type="STRING" id="174720.A0A0N5BCP2"/>
<keyword evidence="4" id="KW-0732">Signal</keyword>
<keyword evidence="6" id="KW-0446">Lipid-binding</keyword>
<evidence type="ECO:0000313" key="8">
    <source>
        <dbReference type="Proteomes" id="UP000046392"/>
    </source>
</evidence>
<evidence type="ECO:0000256" key="4">
    <source>
        <dbReference type="ARBA" id="ARBA00022729"/>
    </source>
</evidence>
<protein>
    <submittedName>
        <fullName evidence="9">DUF148 domain-containing protein</fullName>
    </submittedName>
</protein>
<dbReference type="Pfam" id="PF05823">
    <property type="entry name" value="Gp-FAR-1"/>
    <property type="match status" value="1"/>
</dbReference>
<dbReference type="GO" id="GO:0005576">
    <property type="term" value="C:extracellular region"/>
    <property type="evidence" value="ECO:0007669"/>
    <property type="project" value="UniProtKB-SubCell"/>
</dbReference>
<evidence type="ECO:0000256" key="6">
    <source>
        <dbReference type="ARBA" id="ARBA00023121"/>
    </source>
</evidence>
<organism evidence="8 9">
    <name type="scientific">Strongyloides papillosus</name>
    <name type="common">Intestinal threadworm</name>
    <dbReference type="NCBI Taxonomy" id="174720"/>
    <lineage>
        <taxon>Eukaryota</taxon>
        <taxon>Metazoa</taxon>
        <taxon>Ecdysozoa</taxon>
        <taxon>Nematoda</taxon>
        <taxon>Chromadorea</taxon>
        <taxon>Rhabditida</taxon>
        <taxon>Tylenchina</taxon>
        <taxon>Panagrolaimomorpha</taxon>
        <taxon>Strongyloidoidea</taxon>
        <taxon>Strongyloididae</taxon>
        <taxon>Strongyloides</taxon>
    </lineage>
</organism>
<evidence type="ECO:0000256" key="2">
    <source>
        <dbReference type="ARBA" id="ARBA00006648"/>
    </source>
</evidence>
<dbReference type="InterPro" id="IPR008632">
    <property type="entry name" value="Gp-FAR-1"/>
</dbReference>
<keyword evidence="5" id="KW-0175">Coiled coil</keyword>
<evidence type="ECO:0000256" key="1">
    <source>
        <dbReference type="ARBA" id="ARBA00004613"/>
    </source>
</evidence>
<name>A0A0N5BCP2_STREA</name>
<keyword evidence="7" id="KW-0812">Transmembrane</keyword>
<comment type="subcellular location">
    <subcellularLocation>
        <location evidence="1">Secreted</location>
    </subcellularLocation>
</comment>
<sequence length="185" mass="22212">MLNIKHYILVFCLTNLIYSYVLPNPDKIPYMFRQFIPSQFQERLFHMSKEDRKAINEIIAHHDEYKDIGDALKALKEKRPNLYELSMEMKDYIDNKINELTPEAKKYVLKRIDVFREVRPTIEHKHEYLEVLQAIHDTIQEYNQLSEESRLNIAMTFPKEITYITSEKFKKLIDGLMEDFEETSS</sequence>
<evidence type="ECO:0000313" key="9">
    <source>
        <dbReference type="WBParaSite" id="SPAL_0000378700.1"/>
    </source>
</evidence>